<evidence type="ECO:0000256" key="1">
    <source>
        <dbReference type="ARBA" id="ARBA00008553"/>
    </source>
</evidence>
<dbReference type="Proteomes" id="UP000231550">
    <property type="component" value="Unassembled WGS sequence"/>
</dbReference>
<organism evidence="9 10">
    <name type="scientific">Candidatus Portnoybacteria bacterium CG11_big_fil_rev_8_21_14_0_20_44_10</name>
    <dbReference type="NCBI Taxonomy" id="1974818"/>
    <lineage>
        <taxon>Bacteria</taxon>
        <taxon>Candidatus Portnoyibacteriota</taxon>
    </lineage>
</organism>
<dbReference type="InterPro" id="IPR002132">
    <property type="entry name" value="Ribosomal_uL5"/>
</dbReference>
<dbReference type="NCBIfam" id="NF000585">
    <property type="entry name" value="PRK00010.1"/>
    <property type="match status" value="1"/>
</dbReference>
<dbReference type="GO" id="GO:1990904">
    <property type="term" value="C:ribonucleoprotein complex"/>
    <property type="evidence" value="ECO:0007669"/>
    <property type="project" value="UniProtKB-KW"/>
</dbReference>
<keyword evidence="5" id="KW-0694">RNA-binding</keyword>
<dbReference type="EMBL" id="PCVN01000027">
    <property type="protein sequence ID" value="PIQ74652.1"/>
    <property type="molecule type" value="Genomic_DNA"/>
</dbReference>
<feature type="domain" description="Large ribosomal subunit protein uL5 C-terminal" evidence="8">
    <location>
        <begin position="83"/>
        <end position="175"/>
    </location>
</feature>
<dbReference type="InterPro" id="IPR020930">
    <property type="entry name" value="Ribosomal_uL5_bac-type"/>
</dbReference>
<evidence type="ECO:0000259" key="8">
    <source>
        <dbReference type="Pfam" id="PF00673"/>
    </source>
</evidence>
<dbReference type="GO" id="GO:0000049">
    <property type="term" value="F:tRNA binding"/>
    <property type="evidence" value="ECO:0007669"/>
    <property type="project" value="UniProtKB-UniRule"/>
</dbReference>
<name>A0A2H0KR82_9BACT</name>
<dbReference type="InterPro" id="IPR022803">
    <property type="entry name" value="Ribosomal_uL5_dom_sf"/>
</dbReference>
<dbReference type="PANTHER" id="PTHR11994">
    <property type="entry name" value="60S RIBOSOMAL PROTEIN L11-RELATED"/>
    <property type="match status" value="1"/>
</dbReference>
<dbReference type="GO" id="GO:0019843">
    <property type="term" value="F:rRNA binding"/>
    <property type="evidence" value="ECO:0007669"/>
    <property type="project" value="UniProtKB-UniRule"/>
</dbReference>
<evidence type="ECO:0000313" key="10">
    <source>
        <dbReference type="Proteomes" id="UP000231550"/>
    </source>
</evidence>
<dbReference type="FunFam" id="3.30.1440.10:FF:000001">
    <property type="entry name" value="50S ribosomal protein L5"/>
    <property type="match status" value="1"/>
</dbReference>
<dbReference type="AlphaFoldDB" id="A0A2H0KR82"/>
<dbReference type="Gene3D" id="3.30.1440.10">
    <property type="match status" value="1"/>
</dbReference>
<keyword evidence="3 5" id="KW-0687">Ribonucleoprotein</keyword>
<reference evidence="9 10" key="1">
    <citation type="submission" date="2017-09" db="EMBL/GenBank/DDBJ databases">
        <title>Depth-based differentiation of microbial function through sediment-hosted aquifers and enrichment of novel symbionts in the deep terrestrial subsurface.</title>
        <authorList>
            <person name="Probst A.J."/>
            <person name="Ladd B."/>
            <person name="Jarett J.K."/>
            <person name="Geller-Mcgrath D.E."/>
            <person name="Sieber C.M."/>
            <person name="Emerson J.B."/>
            <person name="Anantharaman K."/>
            <person name="Thomas B.C."/>
            <person name="Malmstrom R."/>
            <person name="Stieglmeier M."/>
            <person name="Klingl A."/>
            <person name="Woyke T."/>
            <person name="Ryan C.M."/>
            <person name="Banfield J.F."/>
        </authorList>
    </citation>
    <scope>NUCLEOTIDE SEQUENCE [LARGE SCALE GENOMIC DNA]</scope>
    <source>
        <strain evidence="9">CG11_big_fil_rev_8_21_14_0_20_44_10</strain>
    </source>
</reference>
<comment type="function">
    <text evidence="5">This is 1 of the proteins that bind and probably mediate the attachment of the 5S RNA into the large ribosomal subunit, where it forms part of the central protuberance. In the 70S ribosome it contacts protein S13 of the 30S subunit (bridge B1b), connecting the 2 subunits; this bridge is implicated in subunit movement. Contacts the P site tRNA; the 5S rRNA and some of its associated proteins might help stabilize positioning of ribosome-bound tRNAs.</text>
</comment>
<dbReference type="HAMAP" id="MF_01333_B">
    <property type="entry name" value="Ribosomal_uL5_B"/>
    <property type="match status" value="1"/>
</dbReference>
<evidence type="ECO:0000256" key="3">
    <source>
        <dbReference type="ARBA" id="ARBA00023274"/>
    </source>
</evidence>
<dbReference type="InterPro" id="IPR020929">
    <property type="entry name" value="Ribosomal_uL5_CS"/>
</dbReference>
<dbReference type="SUPFAM" id="SSF55282">
    <property type="entry name" value="RL5-like"/>
    <property type="match status" value="1"/>
</dbReference>
<comment type="caution">
    <text evidence="9">The sequence shown here is derived from an EMBL/GenBank/DDBJ whole genome shotgun (WGS) entry which is preliminary data.</text>
</comment>
<evidence type="ECO:0000259" key="7">
    <source>
        <dbReference type="Pfam" id="PF00281"/>
    </source>
</evidence>
<keyword evidence="5" id="KW-0699">rRNA-binding</keyword>
<evidence type="ECO:0000313" key="9">
    <source>
        <dbReference type="EMBL" id="PIQ74652.1"/>
    </source>
</evidence>
<dbReference type="PROSITE" id="PS00358">
    <property type="entry name" value="RIBOSOMAL_L5"/>
    <property type="match status" value="1"/>
</dbReference>
<dbReference type="GO" id="GO:0006412">
    <property type="term" value="P:translation"/>
    <property type="evidence" value="ECO:0007669"/>
    <property type="project" value="UniProtKB-UniRule"/>
</dbReference>
<keyword evidence="2 5" id="KW-0689">Ribosomal protein</keyword>
<comment type="similarity">
    <text evidence="1 5 6">Belongs to the universal ribosomal protein uL5 family.</text>
</comment>
<accession>A0A2H0KR82</accession>
<evidence type="ECO:0000256" key="2">
    <source>
        <dbReference type="ARBA" id="ARBA00022980"/>
    </source>
</evidence>
<proteinExistence type="inferred from homology"/>
<sequence>MKLQEKYRKHVIPAMKEKFGYRNDLAVPKIVKVVINVGTGKFRDNEKAIEDIRKSLVSVAGQQPVFTLAKQSIANFKTRKGMKVGMKVTLRGKRMYDFLGRLIDFALPRSRDFRGLDEKIIDQSGNLAIGIKEHIIFPEISHEEVKTIFGFEVCVATNAKNRGEGTELFRLMGFPIKK</sequence>
<dbReference type="GO" id="GO:0005840">
    <property type="term" value="C:ribosome"/>
    <property type="evidence" value="ECO:0007669"/>
    <property type="project" value="UniProtKB-KW"/>
</dbReference>
<dbReference type="InterPro" id="IPR031310">
    <property type="entry name" value="Ribosomal_uL5_N"/>
</dbReference>
<dbReference type="Pfam" id="PF00281">
    <property type="entry name" value="Ribosomal_L5"/>
    <property type="match status" value="1"/>
</dbReference>
<protein>
    <recommendedName>
        <fullName evidence="4 5">Large ribosomal subunit protein uL5</fullName>
    </recommendedName>
</protein>
<keyword evidence="5" id="KW-0820">tRNA-binding</keyword>
<evidence type="ECO:0000256" key="5">
    <source>
        <dbReference type="HAMAP-Rule" id="MF_01333"/>
    </source>
</evidence>
<comment type="subunit">
    <text evidence="5">Part of the 50S ribosomal subunit; part of the 5S rRNA/L5/L18/L25 subcomplex. Contacts the 5S rRNA and the P site tRNA. Forms a bridge to the 30S subunit in the 70S ribosome.</text>
</comment>
<dbReference type="PIRSF" id="PIRSF002161">
    <property type="entry name" value="Ribosomal_L5"/>
    <property type="match status" value="1"/>
</dbReference>
<feature type="domain" description="Large ribosomal subunit protein uL5 N-terminal" evidence="7">
    <location>
        <begin position="24"/>
        <end position="79"/>
    </location>
</feature>
<evidence type="ECO:0000256" key="6">
    <source>
        <dbReference type="RuleBase" id="RU003930"/>
    </source>
</evidence>
<dbReference type="Pfam" id="PF00673">
    <property type="entry name" value="Ribosomal_L5_C"/>
    <property type="match status" value="1"/>
</dbReference>
<dbReference type="GO" id="GO:0003735">
    <property type="term" value="F:structural constituent of ribosome"/>
    <property type="evidence" value="ECO:0007669"/>
    <property type="project" value="InterPro"/>
</dbReference>
<evidence type="ECO:0000256" key="4">
    <source>
        <dbReference type="ARBA" id="ARBA00035245"/>
    </source>
</evidence>
<dbReference type="InterPro" id="IPR031309">
    <property type="entry name" value="Ribosomal_uL5_C"/>
</dbReference>
<gene>
    <name evidence="5" type="primary">rplE</name>
    <name evidence="9" type="ORF">COV85_00970</name>
</gene>